<dbReference type="PIRSF" id="PIRSF002746">
    <property type="entry name" value="Gluconate_transporter"/>
    <property type="match status" value="1"/>
</dbReference>
<dbReference type="AlphaFoldDB" id="A0A2S7ISE5"/>
<keyword evidence="3" id="KW-1003">Cell membrane</keyword>
<reference evidence="10" key="1">
    <citation type="submission" date="2018-02" db="EMBL/GenBank/DDBJ databases">
        <title>Genome sequencing of Solimonas sp. HR-BB.</title>
        <authorList>
            <person name="Lee Y."/>
            <person name="Jeon C.O."/>
        </authorList>
    </citation>
    <scope>NUCLEOTIDE SEQUENCE [LARGE SCALE GENOMIC DNA]</scope>
    <source>
        <strain evidence="10">HR-U</strain>
    </source>
</reference>
<dbReference type="NCBIfam" id="TIGR00791">
    <property type="entry name" value="gntP"/>
    <property type="match status" value="1"/>
</dbReference>
<evidence type="ECO:0000256" key="5">
    <source>
        <dbReference type="ARBA" id="ARBA00022989"/>
    </source>
</evidence>
<dbReference type="EMBL" id="PTRA01000001">
    <property type="protein sequence ID" value="PQA60641.1"/>
    <property type="molecule type" value="Genomic_DNA"/>
</dbReference>
<comment type="subcellular location">
    <subcellularLocation>
        <location evidence="1">Cell membrane</location>
        <topology evidence="1">Multi-pass membrane protein</topology>
    </subcellularLocation>
</comment>
<dbReference type="OrthoDB" id="9787129at2"/>
<dbReference type="Proteomes" id="UP000239590">
    <property type="component" value="Unassembled WGS sequence"/>
</dbReference>
<feature type="transmembrane region" description="Helical" evidence="8">
    <location>
        <begin position="372"/>
        <end position="388"/>
    </location>
</feature>
<evidence type="ECO:0000256" key="6">
    <source>
        <dbReference type="ARBA" id="ARBA00023136"/>
    </source>
</evidence>
<feature type="transmembrane region" description="Helical" evidence="8">
    <location>
        <begin position="223"/>
        <end position="242"/>
    </location>
</feature>
<evidence type="ECO:0000256" key="7">
    <source>
        <dbReference type="ARBA" id="ARBA00049663"/>
    </source>
</evidence>
<evidence type="ECO:0000256" key="8">
    <source>
        <dbReference type="SAM" id="Phobius"/>
    </source>
</evidence>
<feature type="transmembrane region" description="Helical" evidence="8">
    <location>
        <begin position="332"/>
        <end position="360"/>
    </location>
</feature>
<evidence type="ECO:0000256" key="3">
    <source>
        <dbReference type="ARBA" id="ARBA00022475"/>
    </source>
</evidence>
<evidence type="ECO:0000256" key="2">
    <source>
        <dbReference type="ARBA" id="ARBA00022448"/>
    </source>
</evidence>
<proteinExistence type="inferred from homology"/>
<feature type="transmembrane region" description="Helical" evidence="8">
    <location>
        <begin position="254"/>
        <end position="274"/>
    </location>
</feature>
<protein>
    <submittedName>
        <fullName evidence="9">Gluconate transporter</fullName>
    </submittedName>
</protein>
<gene>
    <name evidence="9" type="ORF">C5O19_13800</name>
</gene>
<feature type="transmembrane region" description="Helical" evidence="8">
    <location>
        <begin position="94"/>
        <end position="120"/>
    </location>
</feature>
<keyword evidence="4 8" id="KW-0812">Transmembrane</keyword>
<feature type="transmembrane region" description="Helical" evidence="8">
    <location>
        <begin position="56"/>
        <end position="74"/>
    </location>
</feature>
<keyword evidence="2" id="KW-0813">Transport</keyword>
<feature type="transmembrane region" description="Helical" evidence="8">
    <location>
        <begin position="408"/>
        <end position="429"/>
    </location>
</feature>
<feature type="transmembrane region" description="Helical" evidence="8">
    <location>
        <begin position="294"/>
        <end position="312"/>
    </location>
</feature>
<dbReference type="RefSeq" id="WP_104713129.1">
    <property type="nucleotide sequence ID" value="NZ_PTRA01000001.1"/>
</dbReference>
<organism evidence="9 10">
    <name type="scientific">Siphonobacter curvatus</name>
    <dbReference type="NCBI Taxonomy" id="2094562"/>
    <lineage>
        <taxon>Bacteria</taxon>
        <taxon>Pseudomonadati</taxon>
        <taxon>Bacteroidota</taxon>
        <taxon>Cytophagia</taxon>
        <taxon>Cytophagales</taxon>
        <taxon>Cytophagaceae</taxon>
        <taxon>Siphonobacter</taxon>
    </lineage>
</organism>
<feature type="transmembrane region" description="Helical" evidence="8">
    <location>
        <begin position="28"/>
        <end position="44"/>
    </location>
</feature>
<keyword evidence="5 8" id="KW-1133">Transmembrane helix</keyword>
<evidence type="ECO:0000256" key="4">
    <source>
        <dbReference type="ARBA" id="ARBA00022692"/>
    </source>
</evidence>
<keyword evidence="10" id="KW-1185">Reference proteome</keyword>
<name>A0A2S7ISE5_9BACT</name>
<dbReference type="GO" id="GO:0015128">
    <property type="term" value="F:gluconate transmembrane transporter activity"/>
    <property type="evidence" value="ECO:0007669"/>
    <property type="project" value="InterPro"/>
</dbReference>
<feature type="transmembrane region" description="Helical" evidence="8">
    <location>
        <begin position="132"/>
        <end position="152"/>
    </location>
</feature>
<dbReference type="InterPro" id="IPR003474">
    <property type="entry name" value="Glcn_transporter"/>
</dbReference>
<keyword evidence="6 8" id="KW-0472">Membrane</keyword>
<evidence type="ECO:0000313" key="10">
    <source>
        <dbReference type="Proteomes" id="UP000239590"/>
    </source>
</evidence>
<feature type="transmembrane region" description="Helical" evidence="8">
    <location>
        <begin position="172"/>
        <end position="193"/>
    </location>
</feature>
<evidence type="ECO:0000256" key="1">
    <source>
        <dbReference type="ARBA" id="ARBA00004651"/>
    </source>
</evidence>
<comment type="similarity">
    <text evidence="7">Belongs to the GntP permease family.</text>
</comment>
<sequence length="433" mass="45722">MLIVAACIVILVLLIVWAKVNPFLAFLVVSLLAGGLLGMPLGKMAQSVQKGVGDTLGSLIIIIALGAMLGKLVAESGAAQKIASVMMQLFGAKYIQWGLVCTGFIIGIPLFYGVGFVLMVPLIFSVVYQYRLPAVAIGLPMLASLSVAHGFLPPHPSPAALVAQFHGDMGLTLVYGLIIAVPTIILAGPVYALTLKRINSEPLVTFQTTPIPEAELPSGLSSFLTSLLPVLLLTLTTVSHFFPGNAFEEVLTFVGDPAIVMLISVAVATVTLGLSRGKTMKEVMSTYETAVKDIAMIVLIIGGAGALKQILTDSGVSNEIAGQLQRLQMPPLFLGWLIAAIIRVCIGSATVAGLTAAGIIAPLMAQQTTNPNLMVLSIGAGSLMFSHVNDPGFWMFKEYFNLSVKDTIRSWSMMETLVAFVGLMGVLILNQII</sequence>
<dbReference type="Pfam" id="PF02447">
    <property type="entry name" value="GntP_permease"/>
    <property type="match status" value="1"/>
</dbReference>
<dbReference type="PANTHER" id="PTHR30354">
    <property type="entry name" value="GNT FAMILY GLUCONATE TRANSPORTER"/>
    <property type="match status" value="1"/>
</dbReference>
<comment type="caution">
    <text evidence="9">The sequence shown here is derived from an EMBL/GenBank/DDBJ whole genome shotgun (WGS) entry which is preliminary data.</text>
</comment>
<evidence type="ECO:0000313" key="9">
    <source>
        <dbReference type="EMBL" id="PQA60641.1"/>
    </source>
</evidence>
<dbReference type="PANTHER" id="PTHR30354:SF22">
    <property type="entry name" value="HIGH-AFFINITY GLUCONATE TRANSPORTER"/>
    <property type="match status" value="1"/>
</dbReference>
<accession>A0A2S7ISE5</accession>
<dbReference type="GO" id="GO:0005886">
    <property type="term" value="C:plasma membrane"/>
    <property type="evidence" value="ECO:0007669"/>
    <property type="project" value="UniProtKB-SubCell"/>
</dbReference>